<organism evidence="3 4">
    <name type="scientific">Cordyceps javanica</name>
    <dbReference type="NCBI Taxonomy" id="43265"/>
    <lineage>
        <taxon>Eukaryota</taxon>
        <taxon>Fungi</taxon>
        <taxon>Dikarya</taxon>
        <taxon>Ascomycota</taxon>
        <taxon>Pezizomycotina</taxon>
        <taxon>Sordariomycetes</taxon>
        <taxon>Hypocreomycetidae</taxon>
        <taxon>Hypocreales</taxon>
        <taxon>Cordycipitaceae</taxon>
        <taxon>Cordyceps</taxon>
    </lineage>
</organism>
<feature type="coiled-coil region" evidence="1">
    <location>
        <begin position="70"/>
        <end position="160"/>
    </location>
</feature>
<dbReference type="Proteomes" id="UP000315783">
    <property type="component" value="Unassembled WGS sequence"/>
</dbReference>
<accession>A0A545V7I9</accession>
<comment type="caution">
    <text evidence="3">The sequence shown here is derived from an EMBL/GenBank/DDBJ whole genome shotgun (WGS) entry which is preliminary data.</text>
</comment>
<feature type="region of interest" description="Disordered" evidence="2">
    <location>
        <begin position="1"/>
        <end position="48"/>
    </location>
</feature>
<feature type="coiled-coil region" evidence="1">
    <location>
        <begin position="197"/>
        <end position="263"/>
    </location>
</feature>
<gene>
    <name evidence="3" type="ORF">IF1G_03423</name>
</gene>
<keyword evidence="4" id="KW-1185">Reference proteome</keyword>
<keyword evidence="1" id="KW-0175">Coiled coil</keyword>
<dbReference type="AlphaFoldDB" id="A0A545V7I9"/>
<protein>
    <submittedName>
        <fullName evidence="3">Uncharacterized protein</fullName>
    </submittedName>
</protein>
<feature type="coiled-coil region" evidence="1">
    <location>
        <begin position="302"/>
        <end position="338"/>
    </location>
</feature>
<dbReference type="EMBL" id="SPUK01000004">
    <property type="protein sequence ID" value="TQV97680.1"/>
    <property type="molecule type" value="Genomic_DNA"/>
</dbReference>
<name>A0A545V7I9_9HYPO</name>
<proteinExistence type="predicted"/>
<evidence type="ECO:0000256" key="2">
    <source>
        <dbReference type="SAM" id="MobiDB-lite"/>
    </source>
</evidence>
<dbReference type="STRING" id="43265.A0A545V7I9"/>
<evidence type="ECO:0000313" key="3">
    <source>
        <dbReference type="EMBL" id="TQV97680.1"/>
    </source>
</evidence>
<reference evidence="3 4" key="1">
    <citation type="journal article" date="2019" name="Appl. Microbiol. Biotechnol.">
        <title>Genome sequence of Isaria javanica and comparative genome analysis insights into family S53 peptidase evolution in fungal entomopathogens.</title>
        <authorList>
            <person name="Lin R."/>
            <person name="Zhang X."/>
            <person name="Xin B."/>
            <person name="Zou M."/>
            <person name="Gao Y."/>
            <person name="Qin F."/>
            <person name="Hu Q."/>
            <person name="Xie B."/>
            <person name="Cheng X."/>
        </authorList>
    </citation>
    <scope>NUCLEOTIDE SEQUENCE [LARGE SCALE GENOMIC DNA]</scope>
    <source>
        <strain evidence="3 4">IJ1G</strain>
    </source>
</reference>
<feature type="compositionally biased region" description="Basic residues" evidence="2">
    <location>
        <begin position="20"/>
        <end position="35"/>
    </location>
</feature>
<evidence type="ECO:0000256" key="1">
    <source>
        <dbReference type="SAM" id="Coils"/>
    </source>
</evidence>
<sequence>MARRSHSQSLSFEIDSSLPRRNRSRASNISRKRRFGQTNHQTSEPDRKRLAMTEAVKHWNECIQITTEESNQARSTIHSLKKKLQRQANELQVAQSAVKTGKTDLQTLQEQLQDLTRQNTRYSQDKKSLENRIHELNVGYEKLRNQVKEMPAKFNGLEEKLVNTITEQRELFNKSKNLYTNLENQIKQGDVREKATAEAVEKALQSNKEKREEFKKVVEHMQHDFQYKTAEFERKIKTLEKENETQCDQIDALEEDKERFYNEIIASRTTRACIEKVDSQLSGLITQLRVLDASQDTVAIELRDMKTRVEDLRHDQDFAELKEQVSRSHAKLNSLENLIQGSLLPAIEGIATKQSESNASVTSLAAAAEGGWSKLQEQIQTHAIDLRKTMSDAQRFYEMLAGHVDAKFLSQEIVSRELITGLKKNFEAAFETLKENLGLQLSQWTNSRKSAPSDRKWLQDVEAVRLKLRQVESQLSKVDDVPLSLKKIYDMSVLIRETSRFMDKEEHKPYIEQPVACMFKA</sequence>
<dbReference type="OrthoDB" id="4848543at2759"/>
<evidence type="ECO:0000313" key="4">
    <source>
        <dbReference type="Proteomes" id="UP000315783"/>
    </source>
</evidence>